<dbReference type="Proteomes" id="UP000494363">
    <property type="component" value="Unassembled WGS sequence"/>
</dbReference>
<name>A0A6J5F745_9BURK</name>
<gene>
    <name evidence="1" type="ORF">LMG29542_07997</name>
</gene>
<evidence type="ECO:0000313" key="2">
    <source>
        <dbReference type="Proteomes" id="UP000494363"/>
    </source>
</evidence>
<sequence>MTKRSRRSHSPAFKAKVALAALKGDKTLAELAQQYEVHPNQITDWKKQLQERVAEVFETGKASSGEPPVDVKVLHAKIGQLTLENDFLESALGKAGLLSARR</sequence>
<dbReference type="GO" id="GO:0004803">
    <property type="term" value="F:transposase activity"/>
    <property type="evidence" value="ECO:0007669"/>
    <property type="project" value="InterPro"/>
</dbReference>
<organism evidence="1 2">
    <name type="scientific">Paraburkholderia humisilvae</name>
    <dbReference type="NCBI Taxonomy" id="627669"/>
    <lineage>
        <taxon>Bacteria</taxon>
        <taxon>Pseudomonadati</taxon>
        <taxon>Pseudomonadota</taxon>
        <taxon>Betaproteobacteria</taxon>
        <taxon>Burkholderiales</taxon>
        <taxon>Burkholderiaceae</taxon>
        <taxon>Paraburkholderia</taxon>
    </lineage>
</organism>
<proteinExistence type="predicted"/>
<dbReference type="InterPro" id="IPR010921">
    <property type="entry name" value="Trp_repressor/repl_initiator"/>
</dbReference>
<protein>
    <submittedName>
        <fullName evidence="1">IS3 family transposase ISAzo18</fullName>
    </submittedName>
</protein>
<dbReference type="InterPro" id="IPR002514">
    <property type="entry name" value="Transposase_8"/>
</dbReference>
<dbReference type="SUPFAM" id="SSF48295">
    <property type="entry name" value="TrpR-like"/>
    <property type="match status" value="1"/>
</dbReference>
<dbReference type="AlphaFoldDB" id="A0A6J5F745"/>
<keyword evidence="2" id="KW-1185">Reference proteome</keyword>
<dbReference type="GO" id="GO:0006313">
    <property type="term" value="P:DNA transposition"/>
    <property type="evidence" value="ECO:0007669"/>
    <property type="project" value="InterPro"/>
</dbReference>
<dbReference type="Pfam" id="PF01527">
    <property type="entry name" value="HTH_Tnp_1"/>
    <property type="match status" value="1"/>
</dbReference>
<reference evidence="1 2" key="1">
    <citation type="submission" date="2020-04" db="EMBL/GenBank/DDBJ databases">
        <authorList>
            <person name="De Canck E."/>
        </authorList>
    </citation>
    <scope>NUCLEOTIDE SEQUENCE [LARGE SCALE GENOMIC DNA]</scope>
    <source>
        <strain evidence="1 2">LMG 29542</strain>
    </source>
</reference>
<dbReference type="Gene3D" id="1.10.10.10">
    <property type="entry name" value="Winged helix-like DNA-binding domain superfamily/Winged helix DNA-binding domain"/>
    <property type="match status" value="1"/>
</dbReference>
<accession>A0A6J5F745</accession>
<dbReference type="EMBL" id="CADIKH010000140">
    <property type="protein sequence ID" value="CAB3774619.1"/>
    <property type="molecule type" value="Genomic_DNA"/>
</dbReference>
<dbReference type="GO" id="GO:0043565">
    <property type="term" value="F:sequence-specific DNA binding"/>
    <property type="evidence" value="ECO:0007669"/>
    <property type="project" value="InterPro"/>
</dbReference>
<evidence type="ECO:0000313" key="1">
    <source>
        <dbReference type="EMBL" id="CAB3774619.1"/>
    </source>
</evidence>
<dbReference type="InterPro" id="IPR036388">
    <property type="entry name" value="WH-like_DNA-bd_sf"/>
</dbReference>